<dbReference type="PANTHER" id="PTHR38685:SF1">
    <property type="entry name" value="CELL DIVISION PROTEIN ZIPA"/>
    <property type="match status" value="1"/>
</dbReference>
<feature type="compositionally biased region" description="Basic and acidic residues" evidence="9">
    <location>
        <begin position="329"/>
        <end position="338"/>
    </location>
</feature>
<comment type="caution">
    <text evidence="12">The sequence shown here is derived from an EMBL/GenBank/DDBJ whole genome shotgun (WGS) entry which is preliminary data.</text>
</comment>
<evidence type="ECO:0000256" key="8">
    <source>
        <dbReference type="SAM" id="Coils"/>
    </source>
</evidence>
<feature type="region of interest" description="Disordered" evidence="9">
    <location>
        <begin position="284"/>
        <end position="338"/>
    </location>
</feature>
<feature type="region of interest" description="Disordered" evidence="9">
    <location>
        <begin position="236"/>
        <end position="257"/>
    </location>
</feature>
<gene>
    <name evidence="12" type="ORF">LCGC14_0154730</name>
</gene>
<dbReference type="GO" id="GO:0000917">
    <property type="term" value="P:division septum assembly"/>
    <property type="evidence" value="ECO:0007669"/>
    <property type="project" value="TreeGrafter"/>
</dbReference>
<dbReference type="HAMAP" id="MF_00509">
    <property type="entry name" value="ZipA"/>
    <property type="match status" value="1"/>
</dbReference>
<keyword evidence="6 10" id="KW-0472">Membrane</keyword>
<evidence type="ECO:0000256" key="6">
    <source>
        <dbReference type="ARBA" id="ARBA00023136"/>
    </source>
</evidence>
<evidence type="ECO:0000256" key="1">
    <source>
        <dbReference type="ARBA" id="ARBA00022475"/>
    </source>
</evidence>
<evidence type="ECO:0000256" key="7">
    <source>
        <dbReference type="ARBA" id="ARBA00023306"/>
    </source>
</evidence>
<evidence type="ECO:0000256" key="5">
    <source>
        <dbReference type="ARBA" id="ARBA00022989"/>
    </source>
</evidence>
<dbReference type="SMART" id="SM00771">
    <property type="entry name" value="ZipA_C"/>
    <property type="match status" value="1"/>
</dbReference>
<keyword evidence="7" id="KW-0131">Cell cycle</keyword>
<accession>A0A0F9XF58</accession>
<evidence type="ECO:0000256" key="3">
    <source>
        <dbReference type="ARBA" id="ARBA00022618"/>
    </source>
</evidence>
<keyword evidence="2" id="KW-0997">Cell inner membrane</keyword>
<dbReference type="GO" id="GO:0005886">
    <property type="term" value="C:plasma membrane"/>
    <property type="evidence" value="ECO:0007669"/>
    <property type="project" value="TreeGrafter"/>
</dbReference>
<dbReference type="Gene3D" id="3.30.1400.10">
    <property type="entry name" value="ZipA, C-terminal FtsZ-binding domain"/>
    <property type="match status" value="1"/>
</dbReference>
<keyword evidence="1" id="KW-1003">Cell membrane</keyword>
<evidence type="ECO:0000259" key="11">
    <source>
        <dbReference type="SMART" id="SM00771"/>
    </source>
</evidence>
<evidence type="ECO:0000256" key="9">
    <source>
        <dbReference type="SAM" id="MobiDB-lite"/>
    </source>
</evidence>
<feature type="domain" description="ZipA C-terminal FtsZ-binding" evidence="11">
    <location>
        <begin position="521"/>
        <end position="652"/>
    </location>
</feature>
<dbReference type="InterPro" id="IPR011919">
    <property type="entry name" value="Cell_div_ZipA"/>
</dbReference>
<dbReference type="Pfam" id="PF04354">
    <property type="entry name" value="ZipA_C"/>
    <property type="match status" value="1"/>
</dbReference>
<reference evidence="12" key="1">
    <citation type="journal article" date="2015" name="Nature">
        <title>Complex archaea that bridge the gap between prokaryotes and eukaryotes.</title>
        <authorList>
            <person name="Spang A."/>
            <person name="Saw J.H."/>
            <person name="Jorgensen S.L."/>
            <person name="Zaremba-Niedzwiedzka K."/>
            <person name="Martijn J."/>
            <person name="Lind A.E."/>
            <person name="van Eijk R."/>
            <person name="Schleper C."/>
            <person name="Guy L."/>
            <person name="Ettema T.J."/>
        </authorList>
    </citation>
    <scope>NUCLEOTIDE SEQUENCE</scope>
</reference>
<dbReference type="SUPFAM" id="SSF64383">
    <property type="entry name" value="Cell-division protein ZipA, C-terminal domain"/>
    <property type="match status" value="1"/>
</dbReference>
<evidence type="ECO:0000313" key="12">
    <source>
        <dbReference type="EMBL" id="KKN97661.1"/>
    </source>
</evidence>
<feature type="region of interest" description="Disordered" evidence="9">
    <location>
        <begin position="163"/>
        <end position="190"/>
    </location>
</feature>
<dbReference type="InterPro" id="IPR036765">
    <property type="entry name" value="ZipA_FtsZ-bd_C_sf"/>
</dbReference>
<feature type="transmembrane region" description="Helical" evidence="10">
    <location>
        <begin position="36"/>
        <end position="54"/>
    </location>
</feature>
<feature type="coiled-coil region" evidence="8">
    <location>
        <begin position="373"/>
        <end position="451"/>
    </location>
</feature>
<feature type="region of interest" description="Disordered" evidence="9">
    <location>
        <begin position="130"/>
        <end position="149"/>
    </location>
</feature>
<keyword evidence="4 10" id="KW-0812">Transmembrane</keyword>
<keyword evidence="8" id="KW-0175">Coiled coil</keyword>
<dbReference type="EMBL" id="LAZR01000056">
    <property type="protein sequence ID" value="KKN97661.1"/>
    <property type="molecule type" value="Genomic_DNA"/>
</dbReference>
<protein>
    <recommendedName>
        <fullName evidence="11">ZipA C-terminal FtsZ-binding domain-containing protein</fullName>
    </recommendedName>
</protein>
<dbReference type="AlphaFoldDB" id="A0A0F9XF58"/>
<dbReference type="NCBIfam" id="TIGR02205">
    <property type="entry name" value="septum_zipA"/>
    <property type="match status" value="1"/>
</dbReference>
<keyword evidence="5 10" id="KW-1133">Transmembrane helix</keyword>
<dbReference type="PANTHER" id="PTHR38685">
    <property type="entry name" value="CELL DIVISION PROTEIN ZIPA"/>
    <property type="match status" value="1"/>
</dbReference>
<organism evidence="12">
    <name type="scientific">marine sediment metagenome</name>
    <dbReference type="NCBI Taxonomy" id="412755"/>
    <lineage>
        <taxon>unclassified sequences</taxon>
        <taxon>metagenomes</taxon>
        <taxon>ecological metagenomes</taxon>
    </lineage>
</organism>
<evidence type="ECO:0000256" key="4">
    <source>
        <dbReference type="ARBA" id="ARBA00022692"/>
    </source>
</evidence>
<evidence type="ECO:0000256" key="10">
    <source>
        <dbReference type="SAM" id="Phobius"/>
    </source>
</evidence>
<feature type="compositionally biased region" description="Basic and acidic residues" evidence="9">
    <location>
        <begin position="297"/>
        <end position="309"/>
    </location>
</feature>
<evidence type="ECO:0000256" key="2">
    <source>
        <dbReference type="ARBA" id="ARBA00022519"/>
    </source>
</evidence>
<dbReference type="InterPro" id="IPR007449">
    <property type="entry name" value="ZipA_FtsZ-bd_C"/>
</dbReference>
<keyword evidence="3" id="KW-0132">Cell division</keyword>
<proteinExistence type="inferred from homology"/>
<name>A0A0F9XF58_9ZZZZ</name>
<dbReference type="GO" id="GO:0032153">
    <property type="term" value="C:cell division site"/>
    <property type="evidence" value="ECO:0007669"/>
    <property type="project" value="TreeGrafter"/>
</dbReference>
<sequence>MLVASVYYVAVTQIQAWCLSKRQDDHGTFDMELREWLIILGLALVSLIVIDGARRLQRQRRVPRLDQAEKDLSASPLDDPEDAAKAAEINWELPNGGARVVKAADYSGLGNKPKLERQEHPGPSRVLSEFRRSVSAKAAKRKSDKAEKAEAIIKSRPTVAVKKEQPLAASMPASASQVSMPNEHERREPSMTIGDTSLADVKASTPAPQPNVEPPAVTAAGVKPLEANHADATLKATDPASPKVAEPQPATSQVAEDHVAADKAAQAEMASDLDVTAAAEPMAISTSESEPAIPVKPDYEQEPVLRAEPEDAVFAKHASSDNTAKRRQLRSDTVGEHGELDDDAVDEYRLVDFEGMARSFKRRLIERRQEKQRKKAEKAVRNKALAKQKAERKALEAEQKREAKEAAEAERARLAQEQAHAREAAANAAVADRLSAQQRMAEAEALQYERAGHAAFDSEETYVENTYSENQTIGFSEEDYASDVAYDDRAAEERVRVHPTLEKALRHDVSGEHAKETLSSAEEVIVISVLSRDPEGFDGSKLLELMMVCGLRYSSQMGIFHRFETESEDSELQFSMVNVVKPGTFPIEEMGEFMTPGITLLMPLPGAVDSSAAFEAMVETAMVVVRHMGGELKDENRSVMTAQTIEFARQRVREFERRHRLHRHMQVR</sequence>